<organism evidence="2 3">
    <name type="scientific">Seohaeicola zhoushanensis</name>
    <dbReference type="NCBI Taxonomy" id="1569283"/>
    <lineage>
        <taxon>Bacteria</taxon>
        <taxon>Pseudomonadati</taxon>
        <taxon>Pseudomonadota</taxon>
        <taxon>Alphaproteobacteria</taxon>
        <taxon>Rhodobacterales</taxon>
        <taxon>Roseobacteraceae</taxon>
        <taxon>Seohaeicola</taxon>
    </lineage>
</organism>
<reference evidence="2" key="1">
    <citation type="journal article" date="2014" name="Int. J. Syst. Evol. Microbiol.">
        <title>Complete genome sequence of Corynebacterium casei LMG S-19264T (=DSM 44701T), isolated from a smear-ripened cheese.</title>
        <authorList>
            <consortium name="US DOE Joint Genome Institute (JGI-PGF)"/>
            <person name="Walter F."/>
            <person name="Albersmeier A."/>
            <person name="Kalinowski J."/>
            <person name="Ruckert C."/>
        </authorList>
    </citation>
    <scope>NUCLEOTIDE SEQUENCE</scope>
    <source>
        <strain evidence="2">KCTC 42650</strain>
    </source>
</reference>
<proteinExistence type="predicted"/>
<comment type="caution">
    <text evidence="2">The sequence shown here is derived from an EMBL/GenBank/DDBJ whole genome shotgun (WGS) entry which is preliminary data.</text>
</comment>
<sequence>MTDTDDTLPLAGIRVLDLTAIVLGPLATLCLADFGADVVKVEGPAGDGIRNSGAVTVAGMSSIYLALNRNKRSLALDLKKPGAQEVLHRLAEWADVVVHNLRPRSARDLGLDPETLRALNPRLVYCSASGFAEGSARAEEPAVDDVIQATSGMADLFARTGGSPRYAPAIMADKVCGLILCQAILAGLLRRERTGQGMSVNVPMAETMTAFNLVEHMGAATFGGSGETGYGRLMTPHRRPIATRDGYIAMTPYTKRDWQGFLRAAGYPDLAESARVTDPVLRNTEVGMLYAQLGEILKTRDTAEWIDIARAVGIPVAAVRSLDEALEDPAVRDLGFVVEYPHPEVGPIRGPGSLVKITGEPDAPPRPAPPLGRDTAAVLAGIGFSEAEIDGLLASGVALAG</sequence>
<reference evidence="2" key="2">
    <citation type="submission" date="2020-09" db="EMBL/GenBank/DDBJ databases">
        <authorList>
            <person name="Sun Q."/>
            <person name="Kim S."/>
        </authorList>
    </citation>
    <scope>NUCLEOTIDE SEQUENCE</scope>
    <source>
        <strain evidence="2">KCTC 42650</strain>
    </source>
</reference>
<accession>A0A8J3H207</accession>
<evidence type="ECO:0000256" key="1">
    <source>
        <dbReference type="ARBA" id="ARBA00022679"/>
    </source>
</evidence>
<dbReference type="Proteomes" id="UP000626220">
    <property type="component" value="Unassembled WGS sequence"/>
</dbReference>
<dbReference type="Gene3D" id="3.40.50.10540">
    <property type="entry name" value="Crotonobetainyl-coa:carnitine coa-transferase, domain 1"/>
    <property type="match status" value="1"/>
</dbReference>
<dbReference type="RefSeq" id="WP_189682221.1">
    <property type="nucleotide sequence ID" value="NZ_BNCJ01000019.1"/>
</dbReference>
<evidence type="ECO:0000313" key="3">
    <source>
        <dbReference type="Proteomes" id="UP000626220"/>
    </source>
</evidence>
<evidence type="ECO:0000313" key="2">
    <source>
        <dbReference type="EMBL" id="GHF67449.1"/>
    </source>
</evidence>
<dbReference type="InterPro" id="IPR023606">
    <property type="entry name" value="CoA-Trfase_III_dom_1_sf"/>
</dbReference>
<dbReference type="Gene3D" id="3.30.1540.10">
    <property type="entry name" value="formyl-coa transferase, domain 3"/>
    <property type="match status" value="1"/>
</dbReference>
<name>A0A8J3H207_9RHOB</name>
<dbReference type="GO" id="GO:0008410">
    <property type="term" value="F:CoA-transferase activity"/>
    <property type="evidence" value="ECO:0007669"/>
    <property type="project" value="TreeGrafter"/>
</dbReference>
<dbReference type="PANTHER" id="PTHR48207">
    <property type="entry name" value="SUCCINATE--HYDROXYMETHYLGLUTARATE COA-TRANSFERASE"/>
    <property type="match status" value="1"/>
</dbReference>
<keyword evidence="1 2" id="KW-0808">Transferase</keyword>
<dbReference type="InterPro" id="IPR003673">
    <property type="entry name" value="CoA-Trfase_fam_III"/>
</dbReference>
<dbReference type="Pfam" id="PF02515">
    <property type="entry name" value="CoA_transf_3"/>
    <property type="match status" value="1"/>
</dbReference>
<dbReference type="InterPro" id="IPR044855">
    <property type="entry name" value="CoA-Trfase_III_dom3_sf"/>
</dbReference>
<keyword evidence="3" id="KW-1185">Reference proteome</keyword>
<protein>
    <submittedName>
        <fullName evidence="2">CoA transferase</fullName>
    </submittedName>
</protein>
<dbReference type="EMBL" id="BNCJ01000019">
    <property type="protein sequence ID" value="GHF67449.1"/>
    <property type="molecule type" value="Genomic_DNA"/>
</dbReference>
<gene>
    <name evidence="2" type="ORF">GCM10017056_43370</name>
</gene>
<dbReference type="PANTHER" id="PTHR48207:SF4">
    <property type="entry name" value="BLL6097 PROTEIN"/>
    <property type="match status" value="1"/>
</dbReference>
<dbReference type="InterPro" id="IPR050483">
    <property type="entry name" value="CoA-transferase_III_domain"/>
</dbReference>
<dbReference type="AlphaFoldDB" id="A0A8J3H207"/>
<dbReference type="SUPFAM" id="SSF89796">
    <property type="entry name" value="CoA-transferase family III (CaiB/BaiF)"/>
    <property type="match status" value="1"/>
</dbReference>